<reference evidence="2 3" key="1">
    <citation type="journal article" date="2023" name="Int. J. Syst. Evol. Microbiol.">
        <title>Streptococcus sciuri sp. nov., Staphylococcus marylandisciuri sp. nov. and Staphylococcus americanisciuri sp. nov., isolated from faeces of eastern grey squirrel (Sciurus carolinensis).</title>
        <authorList>
            <person name="Volokhov D.V."/>
            <person name="Zagorodnyaya T.A."/>
            <person name="Furtak V.A."/>
            <person name="Nattanmai G."/>
            <person name="Randall L."/>
            <person name="Jose S."/>
            <person name="Gao Y."/>
            <person name="Eisenberg T."/>
            <person name="Delmonte P."/>
            <person name="Blom J."/>
            <person name="Mitchell K.K."/>
        </authorList>
    </citation>
    <scope>NUCLEOTIDE SEQUENCE [LARGE SCALE GENOMIC DNA]</scope>
    <source>
        <strain evidence="2 3">SQ8-PEA</strain>
    </source>
</reference>
<dbReference type="Gene3D" id="3.40.50.10490">
    <property type="entry name" value="Glucose-6-phosphate isomerase like protein, domain 1"/>
    <property type="match status" value="1"/>
</dbReference>
<feature type="domain" description="DUF2529" evidence="1">
    <location>
        <begin position="1"/>
        <end position="168"/>
    </location>
</feature>
<evidence type="ECO:0000313" key="2">
    <source>
        <dbReference type="EMBL" id="MCU5746590.1"/>
    </source>
</evidence>
<evidence type="ECO:0000313" key="3">
    <source>
        <dbReference type="Proteomes" id="UP001209553"/>
    </source>
</evidence>
<name>A0ABT2QRJ1_9STAP</name>
<gene>
    <name evidence="2" type="ORF">N9R04_07670</name>
</gene>
<evidence type="ECO:0000259" key="1">
    <source>
        <dbReference type="Pfam" id="PF10740"/>
    </source>
</evidence>
<accession>A0ABT2QRJ1</accession>
<dbReference type="Proteomes" id="UP001209553">
    <property type="component" value="Unassembled WGS sequence"/>
</dbReference>
<dbReference type="EMBL" id="JAOPKZ010000012">
    <property type="protein sequence ID" value="MCU5746590.1"/>
    <property type="molecule type" value="Genomic_DNA"/>
</dbReference>
<comment type="caution">
    <text evidence="2">The sequence shown here is derived from an EMBL/GenBank/DDBJ whole genome shotgun (WGS) entry which is preliminary data.</text>
</comment>
<dbReference type="InterPro" id="IPR019676">
    <property type="entry name" value="DUF2529"/>
</dbReference>
<dbReference type="Pfam" id="PF10740">
    <property type="entry name" value="DUF2529"/>
    <property type="match status" value="1"/>
</dbReference>
<sequence>MSKILNTQINGVFNRLEKQELDIQMAAQCLIQAIGGEGYVYVKGYDDLKFYETFITESNEKLESSRLIDSLNNFDEIDTTDRIFLFAPFYNDDVERDVQALIDIDADFVVVCNKPKDREFPDHLFHYINLSTPRPIVYTEDYDKVVSPHPIALNYVYYEIYTQMVEMIRDLDLSY</sequence>
<organism evidence="2 3">
    <name type="scientific">Staphylococcus marylandisciuri</name>
    <dbReference type="NCBI Taxonomy" id="2981529"/>
    <lineage>
        <taxon>Bacteria</taxon>
        <taxon>Bacillati</taxon>
        <taxon>Bacillota</taxon>
        <taxon>Bacilli</taxon>
        <taxon>Bacillales</taxon>
        <taxon>Staphylococcaceae</taxon>
        <taxon>Staphylococcus</taxon>
    </lineage>
</organism>
<dbReference type="RefSeq" id="WP_262856231.1">
    <property type="nucleotide sequence ID" value="NZ_JAOPKZ010000012.1"/>
</dbReference>
<keyword evidence="3" id="KW-1185">Reference proteome</keyword>
<proteinExistence type="predicted"/>
<protein>
    <submittedName>
        <fullName evidence="2">DUF2529 domain-containing protein</fullName>
    </submittedName>
</protein>